<evidence type="ECO:0000256" key="12">
    <source>
        <dbReference type="ARBA" id="ARBA00047899"/>
    </source>
</evidence>
<evidence type="ECO:0000256" key="16">
    <source>
        <dbReference type="SAM" id="MobiDB-lite"/>
    </source>
</evidence>
<feature type="compositionally biased region" description="Low complexity" evidence="16">
    <location>
        <begin position="1134"/>
        <end position="1145"/>
    </location>
</feature>
<feature type="region of interest" description="Disordered" evidence="16">
    <location>
        <begin position="1484"/>
        <end position="1515"/>
    </location>
</feature>
<evidence type="ECO:0000256" key="5">
    <source>
        <dbReference type="ARBA" id="ARBA00022490"/>
    </source>
</evidence>
<feature type="region of interest" description="Disordered" evidence="16">
    <location>
        <begin position="2004"/>
        <end position="2025"/>
    </location>
</feature>
<feature type="compositionally biased region" description="Low complexity" evidence="16">
    <location>
        <begin position="1358"/>
        <end position="1367"/>
    </location>
</feature>
<feature type="compositionally biased region" description="Polar residues" evidence="16">
    <location>
        <begin position="1748"/>
        <end position="1762"/>
    </location>
</feature>
<dbReference type="GO" id="GO:0140693">
    <property type="term" value="F:molecular condensate scaffold activity"/>
    <property type="evidence" value="ECO:0007669"/>
    <property type="project" value="UniProtKB-ARBA"/>
</dbReference>
<feature type="compositionally biased region" description="Low complexity" evidence="16">
    <location>
        <begin position="934"/>
        <end position="949"/>
    </location>
</feature>
<proteinExistence type="inferred from homology"/>
<feature type="compositionally biased region" description="Polar residues" evidence="16">
    <location>
        <begin position="1206"/>
        <end position="1222"/>
    </location>
</feature>
<accession>A0ABD1DS65</accession>
<keyword evidence="11 15" id="KW-0175">Coiled coil</keyword>
<evidence type="ECO:0000256" key="7">
    <source>
        <dbReference type="ARBA" id="ARBA00022679"/>
    </source>
</evidence>
<keyword evidence="4" id="KW-0217">Developmental protein</keyword>
<dbReference type="Pfam" id="PF12202">
    <property type="entry name" value="OSR1_C"/>
    <property type="match status" value="1"/>
</dbReference>
<comment type="catalytic activity">
    <reaction evidence="12">
        <text>L-threonyl-[protein] + ATP = O-phospho-L-threonyl-[protein] + ADP + H(+)</text>
        <dbReference type="Rhea" id="RHEA:46608"/>
        <dbReference type="Rhea" id="RHEA-COMP:11060"/>
        <dbReference type="Rhea" id="RHEA-COMP:11605"/>
        <dbReference type="ChEBI" id="CHEBI:15378"/>
        <dbReference type="ChEBI" id="CHEBI:30013"/>
        <dbReference type="ChEBI" id="CHEBI:30616"/>
        <dbReference type="ChEBI" id="CHEBI:61977"/>
        <dbReference type="ChEBI" id="CHEBI:456216"/>
        <dbReference type="EC" id="2.7.11.1"/>
    </reaction>
</comment>
<dbReference type="InterPro" id="IPR056865">
    <property type="entry name" value="CCTL2_WNK"/>
</dbReference>
<dbReference type="GO" id="GO:0140694">
    <property type="term" value="P:membraneless organelle assembly"/>
    <property type="evidence" value="ECO:0007669"/>
    <property type="project" value="UniProtKB-ARBA"/>
</dbReference>
<evidence type="ECO:0000256" key="14">
    <source>
        <dbReference type="ARBA" id="ARBA00061662"/>
    </source>
</evidence>
<dbReference type="CDD" id="cd13983">
    <property type="entry name" value="STKc_WNK"/>
    <property type="match status" value="1"/>
</dbReference>
<evidence type="ECO:0000313" key="19">
    <source>
        <dbReference type="Proteomes" id="UP001562425"/>
    </source>
</evidence>
<comment type="cofactor">
    <cofactor evidence="1">
        <name>Mg(2+)</name>
        <dbReference type="ChEBI" id="CHEBI:18420"/>
    </cofactor>
</comment>
<keyword evidence="7" id="KW-0808">Transferase</keyword>
<evidence type="ECO:0000256" key="8">
    <source>
        <dbReference type="ARBA" id="ARBA00022741"/>
    </source>
</evidence>
<dbReference type="Pfam" id="PF00069">
    <property type="entry name" value="Pkinase"/>
    <property type="match status" value="1"/>
</dbReference>
<keyword evidence="8" id="KW-0547">Nucleotide-binding</keyword>
<feature type="region of interest" description="Disordered" evidence="16">
    <location>
        <begin position="857"/>
        <end position="970"/>
    </location>
</feature>
<evidence type="ECO:0000256" key="13">
    <source>
        <dbReference type="ARBA" id="ARBA00048679"/>
    </source>
</evidence>
<keyword evidence="6" id="KW-0723">Serine/threonine-protein kinase</keyword>
<feature type="compositionally biased region" description="Polar residues" evidence="16">
    <location>
        <begin position="1495"/>
        <end position="1515"/>
    </location>
</feature>
<dbReference type="InterPro" id="IPR008271">
    <property type="entry name" value="Ser/Thr_kinase_AS"/>
</dbReference>
<dbReference type="PROSITE" id="PS50011">
    <property type="entry name" value="PROTEIN_KINASE_DOM"/>
    <property type="match status" value="1"/>
</dbReference>
<sequence length="2025" mass="226288">MDERRQSQPKTPTKAHQQQQRDSTPAGRKKVVYEQPSVERDPESPKKQTAAKPDDDRGSPPAEKATTDLLAVDLDSSKPRTKACTNDSGIEGEHQPHLDEDLEENHKDEPGATAAAPSDPPVAVVERRRLNSAMETGSPDVSAFRHHMDSSESDGSLGRTNLRFIRKSLENTLAVAFKNNIFDNDTIETEYPRNLDDNIEILSREAENLALQFKPSEEKLVQYGPIFDLEKFEEQRKQQKKEDDEDEAIGISPCGRFLKYDKEVGRGSFKTVYRGLDTQTGVAVAWCELLDKKVNRVERARFREEAEMLKKLQHPNIVRFYNYWESPPTAGNKKKNIVLVTELMLYLRRFKKINPKVLKSWCRQILKGLHFLHSRAPPIIHRDLKCDNIFITGTTGSVKIGDLGLATLKNRSFAKSVIGTPEFMAPEMYEEHYDEAVDVYAFGMCMLEMATSEYPYNECNTPAQIYKKVTSGIKPASLEKVENPEVREIIERCIHDKKEGRPTCKELLNCEFFCEDIGVRLEPISKENFISNPESTRMEFRLRILDPKKRVNKHKENEAIQFDFDTRLDDADEIASEMSKSGILMEDDSKTMAKILKVQIQTMLKEKEERARQVQLEKETEALQKQAILAQQMYAAQQQSQMENETPQPMELQVPQLMGGVPIPQQQQQAFYQPASLPNSQAAQQIIFQQQLSAPVGSDQLQQQFQNQAGQFMNQQQVQQQQFLNQMPQNPSQMQQQQQPVQSQMVVQAGLPPPQVFMDAQQQQQYIQQMQQQQQVLYNQMQQNNVQYYVPQQQPQQPVVMNHVPQPQPQQVPIQQAPQPIPQPQQVQLQQQLQQQQIQQQQQQIQQQQLLQQQLLQQQQQPSPKPVEVPQPDPIIAPAPAPIPSLPAPEVPIQPQPAVPASPAPAPTPQPIQQLQQEVAAAAQQPPASPGIPPSSSQAAAQQGQAAIPKRLTSEASKKRRNYRSTERNPKLQVLGIENNIVECEMENRPKTITFKFDANNVNPVEVAQDLVSKDLLTEAQSLVFIEMVRDILRQLKENPNQLPVASQCCRRNTEKRDETSTTASNFSHMFDPTIIDRQALATTVSTTTTSTTTTNSSASSSPLSQQQHPINGGGSSDLQKMASVDSSNGSAVGSEEQQQHQQHGSKGDLKDIVTIGDLEGATGEITTVTHVVMDDGGNDNGSSCDENSRKTSTISTDYTSHENTPENTITSGSAMQAQMQNTTTTHNEGEMGQDSGSMETDGGGDKTDQCIITVPCASSEASASSATTITTTTTNTTTSTANSNTEISSSQQQVQQGSTAAEVAVPASNSVVGSPTAENKQQLRERKMSRFSVTPVVLQPPEPTAQPEVPPEPAAPAPAEQPQFVPEPAPDQQVCVQASNEVLLQQQMEQQQQQLYQQRMYEQQEAERQQREYQLQLQQQQQPHIDLALFQQMQALQKQAAAAAQLAPEAQNAAEYELQQQFYQQQQQQYQQALAQAQQQQEAAQSSQQQQQQHPSMSTQVSVDHTSRDSLSSRMPETLEQLKIGLENITHVHVVTSKASTASLSSTASSHSVQQNAGDPSNEYLVQQQQQFYQAQEFVPDAAQQEEYVTDGAVHLLEQQAKQHLLPSSQEVSSYNSRRTSADMNQPAPVATTTVMPEQPIQQVQVQQQSQTQPGTSMPNSVAAVSAAGSDASTPNLREQEKRLSNQGSVDRIDSSGNNSLADLHQKLAQLTSAQLNEQQAAQQQQQLQQQQSQTPKPPQLIAFEQQQLQTQQNSAVTSPSVEHPEPKFPNDAKPMIRKVSRFQVQTVQESPKAAPTQDGQQQPQQQHQQQHQLVVNHDTQQQQQQQQQQPNYSSPTDEKSCQTFPVPQSAPQPQLPQPQQQLYAEQNALEQFNSEDIGQNLVAIQNHLRGMQLMASSRQQLQLLLQRQHIEHEELKLRHFLELEKFLKQQKEDMKPAPMPQQVQQQQQVPVSMQQVVGMVPAGAAVLADITSPTLTVSRGFEQGTITTPAYYNNNGAMVSSEQMIEPPQPPDPTLTIVNETNH</sequence>
<feature type="compositionally biased region" description="Low complexity" evidence="16">
    <location>
        <begin position="1086"/>
        <end position="1102"/>
    </location>
</feature>
<dbReference type="InterPro" id="IPR000719">
    <property type="entry name" value="Prot_kinase_dom"/>
</dbReference>
<feature type="region of interest" description="Disordered" evidence="16">
    <location>
        <begin position="1"/>
        <end position="121"/>
    </location>
</feature>
<dbReference type="InterPro" id="IPR024678">
    <property type="entry name" value="Kinase_OSR1/WNK_CCT"/>
</dbReference>
<keyword evidence="10" id="KW-0067">ATP-binding</keyword>
<feature type="compositionally biased region" description="Pro residues" evidence="16">
    <location>
        <begin position="1339"/>
        <end position="1357"/>
    </location>
</feature>
<dbReference type="GO" id="GO:0071474">
    <property type="term" value="P:cellular hyperosmotic response"/>
    <property type="evidence" value="ECO:0007669"/>
    <property type="project" value="UniProtKB-ARBA"/>
</dbReference>
<feature type="compositionally biased region" description="Low complexity" evidence="16">
    <location>
        <begin position="1275"/>
        <end position="1299"/>
    </location>
</feature>
<feature type="region of interest" description="Disordered" evidence="16">
    <location>
        <begin position="1748"/>
        <end position="1861"/>
    </location>
</feature>
<dbReference type="InterPro" id="IPR011009">
    <property type="entry name" value="Kinase-like_dom_sf"/>
</dbReference>
<dbReference type="EMBL" id="JBEHCU010002718">
    <property type="protein sequence ID" value="KAL1402603.1"/>
    <property type="molecule type" value="Genomic_DNA"/>
</dbReference>
<feature type="compositionally biased region" description="Polar residues" evidence="16">
    <location>
        <begin position="1603"/>
        <end position="1625"/>
    </location>
</feature>
<comment type="subcellular location">
    <subcellularLocation>
        <location evidence="2">Cytoplasm</location>
    </subcellularLocation>
</comment>
<feature type="region of interest" description="Disordered" evidence="16">
    <location>
        <begin position="1603"/>
        <end position="1626"/>
    </location>
</feature>
<evidence type="ECO:0000259" key="17">
    <source>
        <dbReference type="PROSITE" id="PS50011"/>
    </source>
</evidence>
<evidence type="ECO:0000256" key="6">
    <source>
        <dbReference type="ARBA" id="ARBA00022527"/>
    </source>
</evidence>
<feature type="region of interest" description="Disordered" evidence="16">
    <location>
        <begin position="1174"/>
        <end position="1246"/>
    </location>
</feature>
<feature type="region of interest" description="Disordered" evidence="16">
    <location>
        <begin position="800"/>
        <end position="823"/>
    </location>
</feature>
<dbReference type="Proteomes" id="UP001562425">
    <property type="component" value="Unassembled WGS sequence"/>
</dbReference>
<feature type="compositionally biased region" description="Pro residues" evidence="16">
    <location>
        <begin position="863"/>
        <end position="910"/>
    </location>
</feature>
<dbReference type="Pfam" id="PF24889">
    <property type="entry name" value="CCTL2_WNK"/>
    <property type="match status" value="1"/>
</dbReference>
<dbReference type="InterPro" id="IPR050588">
    <property type="entry name" value="WNK_Ser-Thr_kinase"/>
</dbReference>
<keyword evidence="19" id="KW-1185">Reference proteome</keyword>
<feature type="region of interest" description="Disordered" evidence="16">
    <location>
        <begin position="1086"/>
        <end position="1151"/>
    </location>
</feature>
<dbReference type="PANTHER" id="PTHR13902">
    <property type="entry name" value="SERINE/THREONINE-PROTEIN KINASE WNK WITH NO LYSINE -RELATED"/>
    <property type="match status" value="1"/>
</dbReference>
<feature type="compositionally biased region" description="Low complexity" evidence="16">
    <location>
        <begin position="1647"/>
        <end position="1674"/>
    </location>
</feature>
<feature type="compositionally biased region" description="Low complexity" evidence="16">
    <location>
        <begin position="1822"/>
        <end position="1831"/>
    </location>
</feature>
<dbReference type="GO" id="GO:0004674">
    <property type="term" value="F:protein serine/threonine kinase activity"/>
    <property type="evidence" value="ECO:0007669"/>
    <property type="project" value="UniProtKB-KW"/>
</dbReference>
<evidence type="ECO:0000256" key="10">
    <source>
        <dbReference type="ARBA" id="ARBA00022840"/>
    </source>
</evidence>
<evidence type="ECO:0000313" key="18">
    <source>
        <dbReference type="EMBL" id="KAL1402603.1"/>
    </source>
</evidence>
<feature type="region of interest" description="Disordered" evidence="16">
    <location>
        <begin position="1050"/>
        <end position="1070"/>
    </location>
</feature>
<dbReference type="SMART" id="SM00220">
    <property type="entry name" value="S_TKc"/>
    <property type="match status" value="1"/>
</dbReference>
<feature type="compositionally biased region" description="Low complexity" evidence="16">
    <location>
        <begin position="911"/>
        <end position="926"/>
    </location>
</feature>
<comment type="catalytic activity">
    <reaction evidence="13">
        <text>L-seryl-[protein] + ATP = O-phospho-L-seryl-[protein] + ADP + H(+)</text>
        <dbReference type="Rhea" id="RHEA:17989"/>
        <dbReference type="Rhea" id="RHEA-COMP:9863"/>
        <dbReference type="Rhea" id="RHEA-COMP:11604"/>
        <dbReference type="ChEBI" id="CHEBI:15378"/>
        <dbReference type="ChEBI" id="CHEBI:29999"/>
        <dbReference type="ChEBI" id="CHEBI:30616"/>
        <dbReference type="ChEBI" id="CHEBI:83421"/>
        <dbReference type="ChEBI" id="CHEBI:456216"/>
        <dbReference type="EC" id="2.7.11.1"/>
    </reaction>
</comment>
<dbReference type="Gene3D" id="1.10.510.10">
    <property type="entry name" value="Transferase(Phosphotransferase) domain 1"/>
    <property type="match status" value="1"/>
</dbReference>
<dbReference type="PROSITE" id="PS00108">
    <property type="entry name" value="PROTEIN_KINASE_ST"/>
    <property type="match status" value="1"/>
</dbReference>
<feature type="compositionally biased region" description="Polar residues" evidence="16">
    <location>
        <begin position="1686"/>
        <end position="1700"/>
    </location>
</feature>
<feature type="compositionally biased region" description="Low complexity" evidence="16">
    <location>
        <begin position="1484"/>
        <end position="1494"/>
    </location>
</feature>
<evidence type="ECO:0000256" key="9">
    <source>
        <dbReference type="ARBA" id="ARBA00022777"/>
    </source>
</evidence>
<comment type="similarity">
    <text evidence="14">Belongs to the protein kinase superfamily. Ser/Thr protein kinase family. WNK subfamily.</text>
</comment>
<feature type="compositionally biased region" description="Low complexity" evidence="16">
    <location>
        <begin position="1802"/>
        <end position="1814"/>
    </location>
</feature>
<evidence type="ECO:0000256" key="15">
    <source>
        <dbReference type="SAM" id="Coils"/>
    </source>
</evidence>
<dbReference type="FunFam" id="3.30.200.20:FF:001054">
    <property type="entry name" value="Serine/threonine-protein kinase WNK1"/>
    <property type="match status" value="1"/>
</dbReference>
<dbReference type="FunFam" id="1.10.510.10:FF:000006">
    <property type="entry name" value="Serine/threonine-protein kinase WNK1 isoform 2"/>
    <property type="match status" value="1"/>
</dbReference>
<organism evidence="18 19">
    <name type="scientific">Culex pipiens pipiens</name>
    <name type="common">Northern house mosquito</name>
    <dbReference type="NCBI Taxonomy" id="38569"/>
    <lineage>
        <taxon>Eukaryota</taxon>
        <taxon>Metazoa</taxon>
        <taxon>Ecdysozoa</taxon>
        <taxon>Arthropoda</taxon>
        <taxon>Hexapoda</taxon>
        <taxon>Insecta</taxon>
        <taxon>Pterygota</taxon>
        <taxon>Neoptera</taxon>
        <taxon>Endopterygota</taxon>
        <taxon>Diptera</taxon>
        <taxon>Nematocera</taxon>
        <taxon>Culicoidea</taxon>
        <taxon>Culicidae</taxon>
        <taxon>Culicinae</taxon>
        <taxon>Culicini</taxon>
        <taxon>Culex</taxon>
        <taxon>Culex</taxon>
    </lineage>
</organism>
<evidence type="ECO:0000256" key="3">
    <source>
        <dbReference type="ARBA" id="ARBA00012513"/>
    </source>
</evidence>
<dbReference type="Gene3D" id="3.10.20.90">
    <property type="entry name" value="Phosphatidylinositol 3-kinase Catalytic Subunit, Chain A, domain 1"/>
    <property type="match status" value="2"/>
</dbReference>
<evidence type="ECO:0000256" key="1">
    <source>
        <dbReference type="ARBA" id="ARBA00001946"/>
    </source>
</evidence>
<dbReference type="Gene3D" id="3.30.200.20">
    <property type="entry name" value="Phosphorylase Kinase, domain 1"/>
    <property type="match status" value="1"/>
</dbReference>
<reference evidence="18 19" key="1">
    <citation type="submission" date="2024-05" db="EMBL/GenBank/DDBJ databases">
        <title>Culex pipiens pipiens assembly and annotation.</title>
        <authorList>
            <person name="Alout H."/>
            <person name="Durand T."/>
        </authorList>
    </citation>
    <scope>NUCLEOTIDE SEQUENCE [LARGE SCALE GENOMIC DNA]</scope>
    <source>
        <strain evidence="18">HA-2024</strain>
        <tissue evidence="18">Whole body</tissue>
    </source>
</reference>
<gene>
    <name evidence="18" type="ORF">pipiens_000122</name>
</gene>
<feature type="region of interest" description="Disordered" evidence="16">
    <location>
        <begin position="1275"/>
        <end position="1300"/>
    </location>
</feature>
<feature type="region of interest" description="Disordered" evidence="16">
    <location>
        <begin position="134"/>
        <end position="156"/>
    </location>
</feature>
<evidence type="ECO:0000256" key="11">
    <source>
        <dbReference type="ARBA" id="ARBA00023054"/>
    </source>
</evidence>
<dbReference type="EC" id="2.7.11.1" evidence="3"/>
<feature type="region of interest" description="Disordered" evidence="16">
    <location>
        <begin position="1647"/>
        <end position="1700"/>
    </location>
</feature>
<feature type="region of interest" description="Disordered" evidence="16">
    <location>
        <begin position="1339"/>
        <end position="1368"/>
    </location>
</feature>
<feature type="compositionally biased region" description="Low complexity" evidence="16">
    <location>
        <begin position="112"/>
        <end position="121"/>
    </location>
</feature>
<evidence type="ECO:0000256" key="2">
    <source>
        <dbReference type="ARBA" id="ARBA00004496"/>
    </source>
</evidence>
<dbReference type="SUPFAM" id="SSF56112">
    <property type="entry name" value="Protein kinase-like (PK-like)"/>
    <property type="match status" value="1"/>
</dbReference>
<evidence type="ECO:0000256" key="4">
    <source>
        <dbReference type="ARBA" id="ARBA00022473"/>
    </source>
</evidence>
<dbReference type="GO" id="GO:0005737">
    <property type="term" value="C:cytoplasm"/>
    <property type="evidence" value="ECO:0007669"/>
    <property type="project" value="UniProtKB-SubCell"/>
</dbReference>
<dbReference type="GO" id="GO:0006884">
    <property type="term" value="P:cell volume homeostasis"/>
    <property type="evidence" value="ECO:0007669"/>
    <property type="project" value="UniProtKB-ARBA"/>
</dbReference>
<name>A0ABD1DS65_CULPP</name>
<dbReference type="GO" id="GO:0005524">
    <property type="term" value="F:ATP binding"/>
    <property type="evidence" value="ECO:0007669"/>
    <property type="project" value="UniProtKB-KW"/>
</dbReference>
<keyword evidence="9" id="KW-0418">Kinase</keyword>
<feature type="coiled-coil region" evidence="15">
    <location>
        <begin position="597"/>
        <end position="626"/>
    </location>
</feature>
<feature type="domain" description="Protein kinase" evidence="17">
    <location>
        <begin position="258"/>
        <end position="513"/>
    </location>
</feature>
<protein>
    <recommendedName>
        <fullName evidence="3">non-specific serine/threonine protein kinase</fullName>
        <ecNumber evidence="3">2.7.11.1</ecNumber>
    </recommendedName>
</protein>
<feature type="compositionally biased region" description="Basic and acidic residues" evidence="16">
    <location>
        <begin position="37"/>
        <end position="58"/>
    </location>
</feature>
<feature type="compositionally biased region" description="Polar residues" evidence="16">
    <location>
        <begin position="8"/>
        <end position="23"/>
    </location>
</feature>
<feature type="compositionally biased region" description="Basic and acidic residues" evidence="16">
    <location>
        <begin position="91"/>
        <end position="110"/>
    </location>
</feature>
<comment type="caution">
    <text evidence="18">The sequence shown here is derived from an EMBL/GenBank/DDBJ whole genome shotgun (WGS) entry which is preliminary data.</text>
</comment>
<keyword evidence="5" id="KW-0963">Cytoplasm</keyword>